<dbReference type="GeneID" id="17036585"/>
<sequence>MNTCPENQMPRVRVRSTPPETFQPAYGQRQKRYESLRAVALAMGLQPSTQIAANCTEAIRNRASKKGMSTGLGISRCVAGAEGAFSRRRLQGVFELPEEQYSTRSGPTQAGAAKRQRRGTAERTQVTAVFQGGGGQIAPPQVSQQIYYPRDPRLAQHTLNAPRTAGHRSRSNSSSHAPARPYKTSAKQPAVAGEPSRAHSMQQYQDQAELVQQLKKQVRELTVRVTKRDEEMEVMMKTVSHLISENSALKAAGQN</sequence>
<feature type="region of interest" description="Disordered" evidence="1">
    <location>
        <begin position="1"/>
        <end position="20"/>
    </location>
</feature>
<dbReference type="AlphaFoldDB" id="I0YJT7"/>
<keyword evidence="3" id="KW-1185">Reference proteome</keyword>
<evidence type="ECO:0000313" key="2">
    <source>
        <dbReference type="EMBL" id="EIE18656.1"/>
    </source>
</evidence>
<dbReference type="RefSeq" id="XP_005643200.1">
    <property type="nucleotide sequence ID" value="XM_005643143.1"/>
</dbReference>
<evidence type="ECO:0000256" key="1">
    <source>
        <dbReference type="SAM" id="MobiDB-lite"/>
    </source>
</evidence>
<comment type="caution">
    <text evidence="2">The sequence shown here is derived from an EMBL/GenBank/DDBJ whole genome shotgun (WGS) entry which is preliminary data.</text>
</comment>
<dbReference type="Proteomes" id="UP000007264">
    <property type="component" value="Unassembled WGS sequence"/>
</dbReference>
<feature type="region of interest" description="Disordered" evidence="1">
    <location>
        <begin position="99"/>
        <end position="123"/>
    </location>
</feature>
<proteinExistence type="predicted"/>
<reference evidence="2 3" key="1">
    <citation type="journal article" date="2012" name="Genome Biol.">
        <title>The genome of the polar eukaryotic microalga coccomyxa subellipsoidea reveals traits of cold adaptation.</title>
        <authorList>
            <person name="Blanc G."/>
            <person name="Agarkova I."/>
            <person name="Grimwood J."/>
            <person name="Kuo A."/>
            <person name="Brueggeman A."/>
            <person name="Dunigan D."/>
            <person name="Gurnon J."/>
            <person name="Ladunga I."/>
            <person name="Lindquist E."/>
            <person name="Lucas S."/>
            <person name="Pangilinan J."/>
            <person name="Proschold T."/>
            <person name="Salamov A."/>
            <person name="Schmutz J."/>
            <person name="Weeks D."/>
            <person name="Yamada T."/>
            <person name="Claverie J.M."/>
            <person name="Grigoriev I."/>
            <person name="Van Etten J."/>
            <person name="Lomsadze A."/>
            <person name="Borodovsky M."/>
        </authorList>
    </citation>
    <scope>NUCLEOTIDE SEQUENCE [LARGE SCALE GENOMIC DNA]</scope>
    <source>
        <strain evidence="2 3">C-169</strain>
    </source>
</reference>
<accession>I0YJT7</accession>
<feature type="region of interest" description="Disordered" evidence="1">
    <location>
        <begin position="160"/>
        <end position="206"/>
    </location>
</feature>
<dbReference type="EMBL" id="AGSI01000022">
    <property type="protein sequence ID" value="EIE18656.1"/>
    <property type="molecule type" value="Genomic_DNA"/>
</dbReference>
<name>I0YJT7_COCSC</name>
<dbReference type="KEGG" id="csl:COCSUDRAFT_59965"/>
<organism evidence="2 3">
    <name type="scientific">Coccomyxa subellipsoidea (strain C-169)</name>
    <name type="common">Green microalga</name>
    <dbReference type="NCBI Taxonomy" id="574566"/>
    <lineage>
        <taxon>Eukaryota</taxon>
        <taxon>Viridiplantae</taxon>
        <taxon>Chlorophyta</taxon>
        <taxon>core chlorophytes</taxon>
        <taxon>Trebouxiophyceae</taxon>
        <taxon>Trebouxiophyceae incertae sedis</taxon>
        <taxon>Coccomyxaceae</taxon>
        <taxon>Coccomyxa</taxon>
        <taxon>Coccomyxa subellipsoidea</taxon>
    </lineage>
</organism>
<gene>
    <name evidence="2" type="ORF">COCSUDRAFT_59965</name>
</gene>
<evidence type="ECO:0000313" key="3">
    <source>
        <dbReference type="Proteomes" id="UP000007264"/>
    </source>
</evidence>
<protein>
    <submittedName>
        <fullName evidence="2">Uncharacterized protein</fullName>
    </submittedName>
</protein>